<dbReference type="SUPFAM" id="SSF53098">
    <property type="entry name" value="Ribonuclease H-like"/>
    <property type="match status" value="1"/>
</dbReference>
<dbReference type="GO" id="GO:0003676">
    <property type="term" value="F:nucleic acid binding"/>
    <property type="evidence" value="ECO:0007669"/>
    <property type="project" value="InterPro"/>
</dbReference>
<sequence>MIVQNEFHERLMKAQREDEHLKTIMKILDSHSYEDYKVDKNILYKQKNGAKLFVVPASMRRQIIKNAHENGHFSVKKTKELIIRDYHIPSLEEKIKNVILNCIPCILADRKSGKQESILNPIEKGEVPLQIYHVDHLGPMTQTGKGYKCLFVVVDAFSKFVWLQPTKTTSTKEFLEKTPPKTVCHFEALPLPDSPADGQNNTSPSTPNVKGDDVDEETPTPGHSGSSAGVGELTDDQIMEQSITKTPT</sequence>
<feature type="domain" description="Integrase catalytic" evidence="3">
    <location>
        <begin position="124"/>
        <end position="248"/>
    </location>
</feature>
<dbReference type="InterPro" id="IPR001584">
    <property type="entry name" value="Integrase_cat-core"/>
</dbReference>
<keyword evidence="5" id="KW-1185">Reference proteome</keyword>
<dbReference type="InterPro" id="IPR041588">
    <property type="entry name" value="Integrase_H2C2"/>
</dbReference>
<proteinExistence type="predicted"/>
<evidence type="ECO:0000259" key="3">
    <source>
        <dbReference type="PROSITE" id="PS50994"/>
    </source>
</evidence>
<dbReference type="Pfam" id="PF17921">
    <property type="entry name" value="Integrase_H2C2"/>
    <property type="match status" value="1"/>
</dbReference>
<dbReference type="Proteomes" id="UP001458880">
    <property type="component" value="Unassembled WGS sequence"/>
</dbReference>
<dbReference type="AlphaFoldDB" id="A0AAW1HRH3"/>
<dbReference type="InterPro" id="IPR012337">
    <property type="entry name" value="RNaseH-like_sf"/>
</dbReference>
<feature type="region of interest" description="Disordered" evidence="2">
    <location>
        <begin position="186"/>
        <end position="248"/>
    </location>
</feature>
<dbReference type="Gene3D" id="3.30.420.10">
    <property type="entry name" value="Ribonuclease H-like superfamily/Ribonuclease H"/>
    <property type="match status" value="1"/>
</dbReference>
<dbReference type="GO" id="GO:0003964">
    <property type="term" value="F:RNA-directed DNA polymerase activity"/>
    <property type="evidence" value="ECO:0007669"/>
    <property type="project" value="UniProtKB-EC"/>
</dbReference>
<feature type="compositionally biased region" description="Polar residues" evidence="2">
    <location>
        <begin position="197"/>
        <end position="208"/>
    </location>
</feature>
<accession>A0AAW1HRH3</accession>
<evidence type="ECO:0000313" key="5">
    <source>
        <dbReference type="Proteomes" id="UP001458880"/>
    </source>
</evidence>
<evidence type="ECO:0000313" key="4">
    <source>
        <dbReference type="EMBL" id="KAK9679030.1"/>
    </source>
</evidence>
<dbReference type="PANTHER" id="PTHR37984:SF5">
    <property type="entry name" value="PROTEIN NYNRIN-LIKE"/>
    <property type="match status" value="1"/>
</dbReference>
<dbReference type="InterPro" id="IPR050951">
    <property type="entry name" value="Retrovirus_Pol_polyprotein"/>
</dbReference>
<dbReference type="EMBL" id="JASPKY010001116">
    <property type="protein sequence ID" value="KAK9679030.1"/>
    <property type="molecule type" value="Genomic_DNA"/>
</dbReference>
<protein>
    <recommendedName>
        <fullName evidence="1">RNA-directed DNA polymerase</fullName>
        <ecNumber evidence="1">2.7.7.49</ecNumber>
    </recommendedName>
</protein>
<dbReference type="Gene3D" id="1.10.340.70">
    <property type="match status" value="1"/>
</dbReference>
<dbReference type="GO" id="GO:0015074">
    <property type="term" value="P:DNA integration"/>
    <property type="evidence" value="ECO:0007669"/>
    <property type="project" value="InterPro"/>
</dbReference>
<dbReference type="InterPro" id="IPR036397">
    <property type="entry name" value="RNaseH_sf"/>
</dbReference>
<dbReference type="PANTHER" id="PTHR37984">
    <property type="entry name" value="PROTEIN CBG26694"/>
    <property type="match status" value="1"/>
</dbReference>
<evidence type="ECO:0000256" key="1">
    <source>
        <dbReference type="ARBA" id="ARBA00012493"/>
    </source>
</evidence>
<dbReference type="EC" id="2.7.7.49" evidence="1"/>
<gene>
    <name evidence="4" type="ORF">QE152_g40339</name>
</gene>
<organism evidence="4 5">
    <name type="scientific">Popillia japonica</name>
    <name type="common">Japanese beetle</name>
    <dbReference type="NCBI Taxonomy" id="7064"/>
    <lineage>
        <taxon>Eukaryota</taxon>
        <taxon>Metazoa</taxon>
        <taxon>Ecdysozoa</taxon>
        <taxon>Arthropoda</taxon>
        <taxon>Hexapoda</taxon>
        <taxon>Insecta</taxon>
        <taxon>Pterygota</taxon>
        <taxon>Neoptera</taxon>
        <taxon>Endopterygota</taxon>
        <taxon>Coleoptera</taxon>
        <taxon>Polyphaga</taxon>
        <taxon>Scarabaeiformia</taxon>
        <taxon>Scarabaeidae</taxon>
        <taxon>Rutelinae</taxon>
        <taxon>Popillia</taxon>
    </lineage>
</organism>
<evidence type="ECO:0000256" key="2">
    <source>
        <dbReference type="SAM" id="MobiDB-lite"/>
    </source>
</evidence>
<feature type="compositionally biased region" description="Polar residues" evidence="2">
    <location>
        <begin position="239"/>
        <end position="248"/>
    </location>
</feature>
<reference evidence="4 5" key="1">
    <citation type="journal article" date="2024" name="BMC Genomics">
        <title>De novo assembly and annotation of Popillia japonica's genome with initial clues to its potential as an invasive pest.</title>
        <authorList>
            <person name="Cucini C."/>
            <person name="Boschi S."/>
            <person name="Funari R."/>
            <person name="Cardaioli E."/>
            <person name="Iannotti N."/>
            <person name="Marturano G."/>
            <person name="Paoli F."/>
            <person name="Bruttini M."/>
            <person name="Carapelli A."/>
            <person name="Frati F."/>
            <person name="Nardi F."/>
        </authorList>
    </citation>
    <scope>NUCLEOTIDE SEQUENCE [LARGE SCALE GENOMIC DNA]</scope>
    <source>
        <strain evidence="4">DMR45628</strain>
    </source>
</reference>
<name>A0AAW1HRH3_POPJA</name>
<comment type="caution">
    <text evidence="4">The sequence shown here is derived from an EMBL/GenBank/DDBJ whole genome shotgun (WGS) entry which is preliminary data.</text>
</comment>
<dbReference type="PROSITE" id="PS50994">
    <property type="entry name" value="INTEGRASE"/>
    <property type="match status" value="1"/>
</dbReference>